<dbReference type="Proteomes" id="UP001066276">
    <property type="component" value="Chromosome 9"/>
</dbReference>
<dbReference type="AlphaFoldDB" id="A0AAV7MPH6"/>
<proteinExistence type="predicted"/>
<comment type="caution">
    <text evidence="1">The sequence shown here is derived from an EMBL/GenBank/DDBJ whole genome shotgun (WGS) entry which is preliminary data.</text>
</comment>
<organism evidence="1 2">
    <name type="scientific">Pleurodeles waltl</name>
    <name type="common">Iberian ribbed newt</name>
    <dbReference type="NCBI Taxonomy" id="8319"/>
    <lineage>
        <taxon>Eukaryota</taxon>
        <taxon>Metazoa</taxon>
        <taxon>Chordata</taxon>
        <taxon>Craniata</taxon>
        <taxon>Vertebrata</taxon>
        <taxon>Euteleostomi</taxon>
        <taxon>Amphibia</taxon>
        <taxon>Batrachia</taxon>
        <taxon>Caudata</taxon>
        <taxon>Salamandroidea</taxon>
        <taxon>Salamandridae</taxon>
        <taxon>Pleurodelinae</taxon>
        <taxon>Pleurodeles</taxon>
    </lineage>
</organism>
<gene>
    <name evidence="1" type="ORF">NDU88_000367</name>
</gene>
<name>A0AAV7MPH6_PLEWA</name>
<sequence length="137" mass="14763">MSTDSGTGPDTGLSLADVPMLPLLNDIRTSSVLVAQWIQYASPEQVTQWSSLSPEQVAQWIQYASPEQVAQWVQCASPGALSCTCNEALRGHKLQGLTDSCYRHPGLGLAARGELGVRCSEVEFTQEVEFSIRPGAP</sequence>
<keyword evidence="2" id="KW-1185">Reference proteome</keyword>
<accession>A0AAV7MPH6</accession>
<protein>
    <submittedName>
        <fullName evidence="1">Uncharacterized protein</fullName>
    </submittedName>
</protein>
<reference evidence="1" key="1">
    <citation type="journal article" date="2022" name="bioRxiv">
        <title>Sequencing and chromosome-scale assembly of the giantPleurodeles waltlgenome.</title>
        <authorList>
            <person name="Brown T."/>
            <person name="Elewa A."/>
            <person name="Iarovenko S."/>
            <person name="Subramanian E."/>
            <person name="Araus A.J."/>
            <person name="Petzold A."/>
            <person name="Susuki M."/>
            <person name="Suzuki K.-i.T."/>
            <person name="Hayashi T."/>
            <person name="Toyoda A."/>
            <person name="Oliveira C."/>
            <person name="Osipova E."/>
            <person name="Leigh N.D."/>
            <person name="Simon A."/>
            <person name="Yun M.H."/>
        </authorList>
    </citation>
    <scope>NUCLEOTIDE SEQUENCE</scope>
    <source>
        <strain evidence="1">20211129_DDA</strain>
        <tissue evidence="1">Liver</tissue>
    </source>
</reference>
<dbReference type="EMBL" id="JANPWB010000013">
    <property type="protein sequence ID" value="KAJ1102928.1"/>
    <property type="molecule type" value="Genomic_DNA"/>
</dbReference>
<evidence type="ECO:0000313" key="1">
    <source>
        <dbReference type="EMBL" id="KAJ1102928.1"/>
    </source>
</evidence>
<evidence type="ECO:0000313" key="2">
    <source>
        <dbReference type="Proteomes" id="UP001066276"/>
    </source>
</evidence>